<feature type="compositionally biased region" description="Polar residues" evidence="1">
    <location>
        <begin position="266"/>
        <end position="285"/>
    </location>
</feature>
<feature type="compositionally biased region" description="Basic and acidic residues" evidence="1">
    <location>
        <begin position="230"/>
        <end position="260"/>
    </location>
</feature>
<name>A0A428RB99_9HYPO</name>
<protein>
    <submittedName>
        <fullName evidence="2">Uncharacterized protein</fullName>
    </submittedName>
</protein>
<feature type="region of interest" description="Disordered" evidence="1">
    <location>
        <begin position="111"/>
        <end position="328"/>
    </location>
</feature>
<evidence type="ECO:0000256" key="1">
    <source>
        <dbReference type="SAM" id="MobiDB-lite"/>
    </source>
</evidence>
<accession>A0A428RB99</accession>
<reference evidence="2 3" key="1">
    <citation type="submission" date="2017-06" db="EMBL/GenBank/DDBJ databases">
        <title>Comparative genomic analysis of Ambrosia Fusariam Clade fungi.</title>
        <authorList>
            <person name="Stajich J.E."/>
            <person name="Carrillo J."/>
            <person name="Kijimoto T."/>
            <person name="Eskalen A."/>
            <person name="O'Donnell K."/>
            <person name="Kasson M."/>
        </authorList>
    </citation>
    <scope>NUCLEOTIDE SEQUENCE [LARGE SCALE GENOMIC DNA]</scope>
    <source>
        <strain evidence="2 3">NRRL62606</strain>
    </source>
</reference>
<comment type="caution">
    <text evidence="2">The sequence shown here is derived from an EMBL/GenBank/DDBJ whole genome shotgun (WGS) entry which is preliminary data.</text>
</comment>
<dbReference type="Proteomes" id="UP000287972">
    <property type="component" value="Unassembled WGS sequence"/>
</dbReference>
<dbReference type="AlphaFoldDB" id="A0A428RB99"/>
<gene>
    <name evidence="2" type="ORF">CEP51_011451</name>
</gene>
<sequence>MDYHREWQYDAQPGDIVESTCCPCLVYGRANLRLKIASDMRDGRNMKAAADSTPNFPLLSSACCAFASCLPFYGCFISSLRGRVRDFYDIDGTNGQDLAVECDEPLPCIPEEFSTTTPSSMSSRRTSASRRRERSIARDPVAPTDATLVNAHELSQDPTTPAMYKGHPAPHRLSKDPTSLTHASPSHRLSRDPATLTHPPPTHHLRDDTKAQVAAIRADTRSSRHKGHSSKHDQVDSFRPRRASDTGHDLHHDPAVRVEHPAPTAHSLQDDVNTSPRKSSPSNTHHLQHDVVATDSRAKSPRPHTLETDESVPSRSAGPGPHHLQHDM</sequence>
<feature type="compositionally biased region" description="Low complexity" evidence="1">
    <location>
        <begin position="114"/>
        <end position="126"/>
    </location>
</feature>
<proteinExistence type="predicted"/>
<evidence type="ECO:0000313" key="3">
    <source>
        <dbReference type="Proteomes" id="UP000287972"/>
    </source>
</evidence>
<keyword evidence="3" id="KW-1185">Reference proteome</keyword>
<organism evidence="2 3">
    <name type="scientific">Fusarium floridanum</name>
    <dbReference type="NCBI Taxonomy" id="1325733"/>
    <lineage>
        <taxon>Eukaryota</taxon>
        <taxon>Fungi</taxon>
        <taxon>Dikarya</taxon>
        <taxon>Ascomycota</taxon>
        <taxon>Pezizomycotina</taxon>
        <taxon>Sordariomycetes</taxon>
        <taxon>Hypocreomycetidae</taxon>
        <taxon>Hypocreales</taxon>
        <taxon>Nectriaceae</taxon>
        <taxon>Fusarium</taxon>
        <taxon>Fusarium solani species complex</taxon>
    </lineage>
</organism>
<evidence type="ECO:0000313" key="2">
    <source>
        <dbReference type="EMBL" id="RSL74802.1"/>
    </source>
</evidence>
<dbReference type="EMBL" id="NKCL01000390">
    <property type="protein sequence ID" value="RSL74802.1"/>
    <property type="molecule type" value="Genomic_DNA"/>
</dbReference>